<dbReference type="Pfam" id="PF00817">
    <property type="entry name" value="IMS"/>
    <property type="match status" value="1"/>
</dbReference>
<feature type="domain" description="UmuC" evidence="1">
    <location>
        <begin position="21"/>
        <end position="64"/>
    </location>
</feature>
<protein>
    <submittedName>
        <fullName evidence="2">Protein ImuB</fullName>
    </submittedName>
</protein>
<organism evidence="2 3">
    <name type="scientific">Actinacidiphila alni</name>
    <dbReference type="NCBI Taxonomy" id="380248"/>
    <lineage>
        <taxon>Bacteria</taxon>
        <taxon>Bacillati</taxon>
        <taxon>Actinomycetota</taxon>
        <taxon>Actinomycetes</taxon>
        <taxon>Kitasatosporales</taxon>
        <taxon>Streptomycetaceae</taxon>
        <taxon>Actinacidiphila</taxon>
    </lineage>
</organism>
<dbReference type="GO" id="GO:0006281">
    <property type="term" value="P:DNA repair"/>
    <property type="evidence" value="ECO:0007669"/>
    <property type="project" value="InterPro"/>
</dbReference>
<feature type="non-terminal residue" evidence="2">
    <location>
        <position position="117"/>
    </location>
</feature>
<dbReference type="InterPro" id="IPR001126">
    <property type="entry name" value="UmuC"/>
</dbReference>
<dbReference type="SUPFAM" id="SSF56672">
    <property type="entry name" value="DNA/RNA polymerases"/>
    <property type="match status" value="1"/>
</dbReference>
<dbReference type="STRING" id="380248.SAMN05216251_13626"/>
<gene>
    <name evidence="2" type="ORF">SAMN05216251_13626</name>
</gene>
<dbReference type="Proteomes" id="UP000199323">
    <property type="component" value="Unassembled WGS sequence"/>
</dbReference>
<evidence type="ECO:0000259" key="1">
    <source>
        <dbReference type="PROSITE" id="PS50173"/>
    </source>
</evidence>
<sequence>MRVLVSWIPDWPVITCGLPAGEPVAVLSGDGRVVACSAAARAAGVRRGMRVRQARSRCPWLRVVERDPAAETREFEPVVRRLETEVMPRLEVIRPGMVAAPARGPARYWGGEAELTA</sequence>
<dbReference type="Gene3D" id="3.40.1170.60">
    <property type="match status" value="1"/>
</dbReference>
<evidence type="ECO:0000313" key="2">
    <source>
        <dbReference type="EMBL" id="SFF91061.1"/>
    </source>
</evidence>
<proteinExistence type="predicted"/>
<dbReference type="AlphaFoldDB" id="A0A1I2MPL1"/>
<dbReference type="InterPro" id="IPR043502">
    <property type="entry name" value="DNA/RNA_pol_sf"/>
</dbReference>
<name>A0A1I2MPL1_9ACTN</name>
<keyword evidence="3" id="KW-1185">Reference proteome</keyword>
<reference evidence="2 3" key="1">
    <citation type="submission" date="2016-10" db="EMBL/GenBank/DDBJ databases">
        <authorList>
            <person name="de Groot N.N."/>
        </authorList>
    </citation>
    <scope>NUCLEOTIDE SEQUENCE [LARGE SCALE GENOMIC DNA]</scope>
    <source>
        <strain evidence="2 3">CGMCC 4.3510</strain>
    </source>
</reference>
<dbReference type="EMBL" id="FONG01000036">
    <property type="protein sequence ID" value="SFF91061.1"/>
    <property type="molecule type" value="Genomic_DNA"/>
</dbReference>
<accession>A0A1I2MPL1</accession>
<evidence type="ECO:0000313" key="3">
    <source>
        <dbReference type="Proteomes" id="UP000199323"/>
    </source>
</evidence>
<dbReference type="PROSITE" id="PS50173">
    <property type="entry name" value="UMUC"/>
    <property type="match status" value="1"/>
</dbReference>